<dbReference type="AlphaFoldDB" id="A0A7J6J454"/>
<keyword evidence="1" id="KW-0732">Signal</keyword>
<feature type="signal peptide" evidence="1">
    <location>
        <begin position="1"/>
        <end position="22"/>
    </location>
</feature>
<accession>A0A7J6J454</accession>
<gene>
    <name evidence="2" type="ORF">CGGC5_v007715</name>
</gene>
<dbReference type="InParanoid" id="A0A7J6J454"/>
<dbReference type="EMBL" id="ANPB02000004">
    <property type="protein sequence ID" value="KAF4484017.1"/>
    <property type="molecule type" value="Genomic_DNA"/>
</dbReference>
<name>A0A7J6J454_COLFN</name>
<dbReference type="RefSeq" id="XP_031878432.1">
    <property type="nucleotide sequence ID" value="XM_032024945.1"/>
</dbReference>
<evidence type="ECO:0000313" key="3">
    <source>
        <dbReference type="Proteomes" id="UP000011096"/>
    </source>
</evidence>
<organism evidence="2 3">
    <name type="scientific">Colletotrichum fructicola (strain Nara gc5)</name>
    <name type="common">Anthracnose fungus</name>
    <name type="synonym">Colletotrichum gloeosporioides (strain Nara gc5)</name>
    <dbReference type="NCBI Taxonomy" id="1213859"/>
    <lineage>
        <taxon>Eukaryota</taxon>
        <taxon>Fungi</taxon>
        <taxon>Dikarya</taxon>
        <taxon>Ascomycota</taxon>
        <taxon>Pezizomycotina</taxon>
        <taxon>Sordariomycetes</taxon>
        <taxon>Hypocreomycetidae</taxon>
        <taxon>Glomerellales</taxon>
        <taxon>Glomerellaceae</taxon>
        <taxon>Colletotrichum</taxon>
        <taxon>Colletotrichum gloeosporioides species complex</taxon>
    </lineage>
</organism>
<reference evidence="2 3" key="2">
    <citation type="submission" date="2020-04" db="EMBL/GenBank/DDBJ databases">
        <title>Genome sequencing and assembly of multiple isolates from the Colletotrichum gloeosporioides species complex.</title>
        <authorList>
            <person name="Gan P."/>
            <person name="Shirasu K."/>
        </authorList>
    </citation>
    <scope>NUCLEOTIDE SEQUENCE [LARGE SCALE GENOMIC DNA]</scope>
    <source>
        <strain evidence="2 3">Nara gc5</strain>
    </source>
</reference>
<proteinExistence type="predicted"/>
<evidence type="ECO:0000313" key="2">
    <source>
        <dbReference type="EMBL" id="KAF4484017.1"/>
    </source>
</evidence>
<dbReference type="GeneID" id="43609107"/>
<sequence>MAVFNFHLFILAALLILGTVSARRLAFFEVRQSQDETRTRGTCTQMSNKCHLASRDDQVCPADYNRCPFDGAPCVLIEPRGDSSRKPEVRCGYLGAQGA</sequence>
<reference evidence="2 3" key="1">
    <citation type="submission" date="2012-08" db="EMBL/GenBank/DDBJ databases">
        <authorList>
            <person name="Gan P.H.P."/>
            <person name="Ikeda K."/>
            <person name="Irieda H."/>
            <person name="Narusaka M."/>
            <person name="O'Connell R.J."/>
            <person name="Narusaka Y."/>
            <person name="Takano Y."/>
            <person name="Kubo Y."/>
            <person name="Shirasu K."/>
        </authorList>
    </citation>
    <scope>NUCLEOTIDE SEQUENCE [LARGE SCALE GENOMIC DNA]</scope>
    <source>
        <strain evidence="2 3">Nara gc5</strain>
    </source>
</reference>
<dbReference type="Proteomes" id="UP000011096">
    <property type="component" value="Unassembled WGS sequence"/>
</dbReference>
<comment type="caution">
    <text evidence="2">The sequence shown here is derived from an EMBL/GenBank/DDBJ whole genome shotgun (WGS) entry which is preliminary data.</text>
</comment>
<protein>
    <submittedName>
        <fullName evidence="2">Uncharacterized protein</fullName>
    </submittedName>
</protein>
<dbReference type="OrthoDB" id="4792227at2759"/>
<feature type="chain" id="PRO_5029498183" evidence="1">
    <location>
        <begin position="23"/>
        <end position="99"/>
    </location>
</feature>
<keyword evidence="3" id="KW-1185">Reference proteome</keyword>
<evidence type="ECO:0000256" key="1">
    <source>
        <dbReference type="SAM" id="SignalP"/>
    </source>
</evidence>